<feature type="region of interest" description="Disordered" evidence="1">
    <location>
        <begin position="319"/>
        <end position="344"/>
    </location>
</feature>
<keyword evidence="2" id="KW-1133">Transmembrane helix</keyword>
<keyword evidence="2" id="KW-0812">Transmembrane</keyword>
<proteinExistence type="predicted"/>
<feature type="region of interest" description="Disordered" evidence="1">
    <location>
        <begin position="539"/>
        <end position="558"/>
    </location>
</feature>
<keyword evidence="2" id="KW-0472">Membrane</keyword>
<sequence>MQDSHWHRRQHEAERSAEPDGSEDGVGGTRRPRAEGTKAGRPESPVVGFGPAARFAMRLRAIHEAAGKPPLDQVRLGGRSPSNLSVAKSGLKVPTRECVEAFLRGCGIEGGDIHAEVLQAREDTVAAAKPFRQDLTHCRTHDALVDALMALADSQGLVDDGRLNTAELARRLATAADATVAVGTGVRTWKVEAVPEAEIVGEIVRRTLPLSQRILGHLVFACGGIDKDAAHWRERLRQIDVLGDIRPGASAEPSDPAGEASSDPSPPDTPPSVVPSRVLTLSASSSRYPWTRRKVLVTAGLGIAGLAVGGTAGVLLTSGQRRTPLPDLGTAPHSLPTSSAPPRPLEGTGTAQDWLGYLAELVRQGPDSRATGRYAYTRVRLWARETTPAGRDGAATVEEEQLWWSDDLSGVKVVISSGPDGDVPERLPFPAGALSVVVRFPSADPAILAGQLDREQPPQIGPVGRLRAVTDINMFHPLDRQQRVAVLMVLADTPGLSYRGTVRDRAARSGIAISADVAASGLYGERVTLTFSPETGELLSQETSRLPGQSGPDPAHAATSSYALYLERSRTDHTG</sequence>
<evidence type="ECO:0008006" key="5">
    <source>
        <dbReference type="Google" id="ProtNLM"/>
    </source>
</evidence>
<comment type="caution">
    <text evidence="3">The sequence shown here is derived from an EMBL/GenBank/DDBJ whole genome shotgun (WGS) entry which is preliminary data.</text>
</comment>
<evidence type="ECO:0000313" key="3">
    <source>
        <dbReference type="EMBL" id="MFC6017155.1"/>
    </source>
</evidence>
<dbReference type="EMBL" id="JBHSPR010000010">
    <property type="protein sequence ID" value="MFC6017155.1"/>
    <property type="molecule type" value="Genomic_DNA"/>
</dbReference>
<keyword evidence="4" id="KW-1185">Reference proteome</keyword>
<feature type="transmembrane region" description="Helical" evidence="2">
    <location>
        <begin position="295"/>
        <end position="316"/>
    </location>
</feature>
<organism evidence="3 4">
    <name type="scientific">Plantactinospora solaniradicis</name>
    <dbReference type="NCBI Taxonomy" id="1723736"/>
    <lineage>
        <taxon>Bacteria</taxon>
        <taxon>Bacillati</taxon>
        <taxon>Actinomycetota</taxon>
        <taxon>Actinomycetes</taxon>
        <taxon>Micromonosporales</taxon>
        <taxon>Micromonosporaceae</taxon>
        <taxon>Plantactinospora</taxon>
    </lineage>
</organism>
<evidence type="ECO:0000256" key="1">
    <source>
        <dbReference type="SAM" id="MobiDB-lite"/>
    </source>
</evidence>
<evidence type="ECO:0000256" key="2">
    <source>
        <dbReference type="SAM" id="Phobius"/>
    </source>
</evidence>
<dbReference type="RefSeq" id="WP_377421206.1">
    <property type="nucleotide sequence ID" value="NZ_JBHSPR010000010.1"/>
</dbReference>
<feature type="compositionally biased region" description="Pro residues" evidence="1">
    <location>
        <begin position="264"/>
        <end position="273"/>
    </location>
</feature>
<name>A0ABW1K660_9ACTN</name>
<reference evidence="4" key="1">
    <citation type="journal article" date="2019" name="Int. J. Syst. Evol. Microbiol.">
        <title>The Global Catalogue of Microorganisms (GCM) 10K type strain sequencing project: providing services to taxonomists for standard genome sequencing and annotation.</title>
        <authorList>
            <consortium name="The Broad Institute Genomics Platform"/>
            <consortium name="The Broad Institute Genome Sequencing Center for Infectious Disease"/>
            <person name="Wu L."/>
            <person name="Ma J."/>
        </authorList>
    </citation>
    <scope>NUCLEOTIDE SEQUENCE [LARGE SCALE GENOMIC DNA]</scope>
    <source>
        <strain evidence="4">ZS-35-S2</strain>
    </source>
</reference>
<accession>A0ABW1K660</accession>
<feature type="compositionally biased region" description="Basic and acidic residues" evidence="1">
    <location>
        <begin position="32"/>
        <end position="41"/>
    </location>
</feature>
<gene>
    <name evidence="3" type="ORF">ACFP2T_13185</name>
</gene>
<feature type="region of interest" description="Disordered" evidence="1">
    <location>
        <begin position="1"/>
        <end position="48"/>
    </location>
</feature>
<protein>
    <recommendedName>
        <fullName evidence="5">Helix-turn-helix domain-containing protein</fullName>
    </recommendedName>
</protein>
<feature type="region of interest" description="Disordered" evidence="1">
    <location>
        <begin position="243"/>
        <end position="275"/>
    </location>
</feature>
<evidence type="ECO:0000313" key="4">
    <source>
        <dbReference type="Proteomes" id="UP001596203"/>
    </source>
</evidence>
<dbReference type="Proteomes" id="UP001596203">
    <property type="component" value="Unassembled WGS sequence"/>
</dbReference>
<feature type="compositionally biased region" description="Basic residues" evidence="1">
    <location>
        <begin position="1"/>
        <end position="10"/>
    </location>
</feature>